<evidence type="ECO:0000313" key="8">
    <source>
        <dbReference type="EMBL" id="CAF4973018.1"/>
    </source>
</evidence>
<evidence type="ECO:0000313" key="4">
    <source>
        <dbReference type="EMBL" id="CAF1571471.1"/>
    </source>
</evidence>
<dbReference type="SUPFAM" id="SSF81296">
    <property type="entry name" value="E set domains"/>
    <property type="match status" value="1"/>
</dbReference>
<gene>
    <name evidence="5" type="ORF">CJN711_LOCUS37894</name>
    <name evidence="7" type="ORF">GIL414_LOCUS5925</name>
    <name evidence="4" type="ORF">KQP761_LOCUS19211</name>
    <name evidence="6" type="ORF">MBJ925_LOCUS6469</name>
    <name evidence="8" type="ORF">SMN809_LOCUS55282</name>
</gene>
<dbReference type="Proteomes" id="UP000676336">
    <property type="component" value="Unassembled WGS sequence"/>
</dbReference>
<dbReference type="InterPro" id="IPR011022">
    <property type="entry name" value="Arrestin_C-like"/>
</dbReference>
<evidence type="ECO:0000313" key="9">
    <source>
        <dbReference type="Proteomes" id="UP000663855"/>
    </source>
</evidence>
<dbReference type="Proteomes" id="UP000663834">
    <property type="component" value="Unassembled WGS sequence"/>
</dbReference>
<comment type="caution">
    <text evidence="5">The sequence shown here is derived from an EMBL/GenBank/DDBJ whole genome shotgun (WGS) entry which is preliminary data.</text>
</comment>
<dbReference type="OrthoDB" id="7785529at2759"/>
<organism evidence="5 9">
    <name type="scientific">Rotaria magnacalcarata</name>
    <dbReference type="NCBI Taxonomy" id="392030"/>
    <lineage>
        <taxon>Eukaryota</taxon>
        <taxon>Metazoa</taxon>
        <taxon>Spiralia</taxon>
        <taxon>Gnathifera</taxon>
        <taxon>Rotifera</taxon>
        <taxon>Eurotatoria</taxon>
        <taxon>Bdelloidea</taxon>
        <taxon>Philodinida</taxon>
        <taxon>Philodinidae</taxon>
        <taxon>Rotaria</taxon>
    </lineage>
</organism>
<dbReference type="SMART" id="SM01017">
    <property type="entry name" value="Arrestin_C"/>
    <property type="match status" value="1"/>
</dbReference>
<dbReference type="EMBL" id="CAJOBI010194866">
    <property type="protein sequence ID" value="CAF4973018.1"/>
    <property type="molecule type" value="Genomic_DNA"/>
</dbReference>
<feature type="transmembrane region" description="Helical" evidence="2">
    <location>
        <begin position="40"/>
        <end position="58"/>
    </location>
</feature>
<keyword evidence="2" id="KW-0812">Transmembrane</keyword>
<dbReference type="InterPro" id="IPR050357">
    <property type="entry name" value="Arrestin_domain-protein"/>
</dbReference>
<dbReference type="InterPro" id="IPR014752">
    <property type="entry name" value="Arrestin-like_C"/>
</dbReference>
<dbReference type="EMBL" id="CAJNOV010018514">
    <property type="protein sequence ID" value="CAF1620838.1"/>
    <property type="molecule type" value="Genomic_DNA"/>
</dbReference>
<dbReference type="InterPro" id="IPR011021">
    <property type="entry name" value="Arrestin-like_N"/>
</dbReference>
<dbReference type="EMBL" id="CAJNOW010009868">
    <property type="protein sequence ID" value="CAF1571471.1"/>
    <property type="molecule type" value="Genomic_DNA"/>
</dbReference>
<evidence type="ECO:0000256" key="2">
    <source>
        <dbReference type="SAM" id="Phobius"/>
    </source>
</evidence>
<evidence type="ECO:0000256" key="1">
    <source>
        <dbReference type="ARBA" id="ARBA00005298"/>
    </source>
</evidence>
<name>A0A816CDI2_9BILA</name>
<keyword evidence="2" id="KW-0472">Membrane</keyword>
<evidence type="ECO:0000313" key="5">
    <source>
        <dbReference type="EMBL" id="CAF1620838.1"/>
    </source>
</evidence>
<dbReference type="GO" id="GO:0005737">
    <property type="term" value="C:cytoplasm"/>
    <property type="evidence" value="ECO:0007669"/>
    <property type="project" value="TreeGrafter"/>
</dbReference>
<dbReference type="AlphaFoldDB" id="A0A816CDI2"/>
<dbReference type="Pfam" id="PF02752">
    <property type="entry name" value="Arrestin_C"/>
    <property type="match status" value="1"/>
</dbReference>
<evidence type="ECO:0000259" key="3">
    <source>
        <dbReference type="SMART" id="SM01017"/>
    </source>
</evidence>
<dbReference type="Gene3D" id="2.60.40.640">
    <property type="match status" value="2"/>
</dbReference>
<dbReference type="Proteomes" id="UP000663855">
    <property type="component" value="Unassembled WGS sequence"/>
</dbReference>
<protein>
    <recommendedName>
        <fullName evidence="3">Arrestin C-terminal-like domain-containing protein</fullName>
    </recommendedName>
</protein>
<reference evidence="5" key="1">
    <citation type="submission" date="2021-02" db="EMBL/GenBank/DDBJ databases">
        <authorList>
            <person name="Nowell W R."/>
        </authorList>
    </citation>
    <scope>NUCLEOTIDE SEQUENCE</scope>
</reference>
<dbReference type="PANTHER" id="PTHR11188">
    <property type="entry name" value="ARRESTIN DOMAIN CONTAINING PROTEIN"/>
    <property type="match status" value="1"/>
</dbReference>
<accession>A0A816CDI2</accession>
<comment type="similarity">
    <text evidence="1">Belongs to the arrestin family.</text>
</comment>
<dbReference type="Pfam" id="PF00339">
    <property type="entry name" value="Arrestin_N"/>
    <property type="match status" value="1"/>
</dbReference>
<sequence>MNTVQSPMLPANCDGHPATQVTYQPTYITSDSGMPRSVKIMVIIIIVLAILGCILVTADRSGLFNLLGEESKDFVSTLPPGWSIECQFTNKDKTEYITGEIVSGTIEFFNSDDPELKFKKINIILVGEVVYNVSEKIGKTTSIKTYKVVFFQQDFLSHTIGNDSGISLPIGRHTWSFSGLVDHLLLSSIDKTDTKRPLVHYFVRIEMIQIKWHKRNIYKNFFINVQHNSSPIVNITRVEKQEQNRNVHIHVTLPKNHVVTGTKFIVDIDLHNSNEVLIYGISASLVQIWDIRSRRIPGDQIFYANQQQVQVLHRNLEGTQSFRGEHFHRSFELLIPRTIPPTCSIEHPSSLIQARIVLRYELLINVQASGFFSDIDMKIPVIVSNMIHLRTGEKILSTSKNESSSLN</sequence>
<dbReference type="InterPro" id="IPR014756">
    <property type="entry name" value="Ig_E-set"/>
</dbReference>
<dbReference type="Proteomes" id="UP000681720">
    <property type="component" value="Unassembled WGS sequence"/>
</dbReference>
<dbReference type="Proteomes" id="UP000663824">
    <property type="component" value="Unassembled WGS sequence"/>
</dbReference>
<dbReference type="EMBL" id="CAJOBJ010001627">
    <property type="protein sequence ID" value="CAF3888588.1"/>
    <property type="molecule type" value="Genomic_DNA"/>
</dbReference>
<dbReference type="PANTHER" id="PTHR11188:SF176">
    <property type="entry name" value="ARRESTIN DOMAIN-CONTAINING PROTEIN 1"/>
    <property type="match status" value="1"/>
</dbReference>
<feature type="domain" description="Arrestin C-terminal-like" evidence="3">
    <location>
        <begin position="243"/>
        <end position="386"/>
    </location>
</feature>
<keyword evidence="2" id="KW-1133">Transmembrane helix</keyword>
<evidence type="ECO:0000313" key="7">
    <source>
        <dbReference type="EMBL" id="CAF3888588.1"/>
    </source>
</evidence>
<evidence type="ECO:0000313" key="6">
    <source>
        <dbReference type="EMBL" id="CAF1963403.1"/>
    </source>
</evidence>
<proteinExistence type="inferred from homology"/>
<dbReference type="GO" id="GO:0015031">
    <property type="term" value="P:protein transport"/>
    <property type="evidence" value="ECO:0007669"/>
    <property type="project" value="TreeGrafter"/>
</dbReference>
<dbReference type="EMBL" id="CAJNRE010001993">
    <property type="protein sequence ID" value="CAF1963403.1"/>
    <property type="molecule type" value="Genomic_DNA"/>
</dbReference>